<dbReference type="Pfam" id="PF08100">
    <property type="entry name" value="Dimerisation"/>
    <property type="match status" value="1"/>
</dbReference>
<name>A0A9R1PCM2_TRITD</name>
<evidence type="ECO:0000256" key="3">
    <source>
        <dbReference type="ARBA" id="ARBA00022691"/>
    </source>
</evidence>
<protein>
    <submittedName>
        <fullName evidence="6">Uncharacterized protein</fullName>
    </submittedName>
</protein>
<evidence type="ECO:0000256" key="1">
    <source>
        <dbReference type="ARBA" id="ARBA00022603"/>
    </source>
</evidence>
<organism evidence="6 7">
    <name type="scientific">Triticum turgidum subsp. durum</name>
    <name type="common">Durum wheat</name>
    <name type="synonym">Triticum durum</name>
    <dbReference type="NCBI Taxonomy" id="4567"/>
    <lineage>
        <taxon>Eukaryota</taxon>
        <taxon>Viridiplantae</taxon>
        <taxon>Streptophyta</taxon>
        <taxon>Embryophyta</taxon>
        <taxon>Tracheophyta</taxon>
        <taxon>Spermatophyta</taxon>
        <taxon>Magnoliopsida</taxon>
        <taxon>Liliopsida</taxon>
        <taxon>Poales</taxon>
        <taxon>Poaceae</taxon>
        <taxon>BOP clade</taxon>
        <taxon>Pooideae</taxon>
        <taxon>Triticodae</taxon>
        <taxon>Triticeae</taxon>
        <taxon>Triticinae</taxon>
        <taxon>Triticum</taxon>
    </lineage>
</organism>
<sequence length="281" mass="30914">MGSMAAEMTAVEEEACIYAMQLSSTAVLPLTLKNAIELGMLEILVGAGGKMLSPSEVAAQLPSPTTNPDAPAMVDRMLHLLASYKVVSCEVEEGTHARRYGPTAVCKWFTPNQDGISMAPLLLLTNDKVPMESLYHLKDAVLDGGLPFHKAHGMTMYEYTKTDARLNRVFNEAMKSYTTIVLKWILHNWTDEHCTTLLRNCYDALPAHGKVVVVEGILPVKPEATSRGQQASLSDMIMLTHTAGGKERNQREFEELAKAAGFTGVKTAYIYSNTWVIEFTK</sequence>
<reference evidence="6 7" key="1">
    <citation type="submission" date="2017-09" db="EMBL/GenBank/DDBJ databases">
        <authorList>
            <consortium name="International Durum Wheat Genome Sequencing Consortium (IDWGSC)"/>
            <person name="Milanesi L."/>
        </authorList>
    </citation>
    <scope>NUCLEOTIDE SEQUENCE [LARGE SCALE GENOMIC DNA]</scope>
    <source>
        <strain evidence="7">cv. Svevo</strain>
    </source>
</reference>
<dbReference type="InterPro" id="IPR036388">
    <property type="entry name" value="WH-like_DNA-bd_sf"/>
</dbReference>
<dbReference type="GO" id="GO:0008171">
    <property type="term" value="F:O-methyltransferase activity"/>
    <property type="evidence" value="ECO:0007669"/>
    <property type="project" value="InterPro"/>
</dbReference>
<dbReference type="GO" id="GO:0046983">
    <property type="term" value="F:protein dimerization activity"/>
    <property type="evidence" value="ECO:0007669"/>
    <property type="project" value="InterPro"/>
</dbReference>
<dbReference type="InterPro" id="IPR001077">
    <property type="entry name" value="COMT_C"/>
</dbReference>
<proteinExistence type="predicted"/>
<dbReference type="FunFam" id="1.10.10.10:FF:000357">
    <property type="entry name" value="Caffeic acid 3-O-methyltransferase"/>
    <property type="match status" value="1"/>
</dbReference>
<keyword evidence="1" id="KW-0489">Methyltransferase</keyword>
<gene>
    <name evidence="6" type="ORF">TRITD_2Bv1G015590</name>
</gene>
<dbReference type="PROSITE" id="PS51683">
    <property type="entry name" value="SAM_OMT_II"/>
    <property type="match status" value="1"/>
</dbReference>
<dbReference type="Gene3D" id="3.40.50.150">
    <property type="entry name" value="Vaccinia Virus protein VP39"/>
    <property type="match status" value="2"/>
</dbReference>
<keyword evidence="7" id="KW-1185">Reference proteome</keyword>
<dbReference type="SUPFAM" id="SSF46785">
    <property type="entry name" value="Winged helix' DNA-binding domain"/>
    <property type="match status" value="1"/>
</dbReference>
<keyword evidence="2" id="KW-0808">Transferase</keyword>
<dbReference type="InterPro" id="IPR029063">
    <property type="entry name" value="SAM-dependent_MTases_sf"/>
</dbReference>
<dbReference type="Gramene" id="TRITD2Bv1G015590.6">
    <property type="protein sequence ID" value="TRITD2Bv1G015590.6"/>
    <property type="gene ID" value="TRITD2Bv1G015590"/>
</dbReference>
<dbReference type="InterPro" id="IPR012967">
    <property type="entry name" value="COMT_dimerisation"/>
</dbReference>
<dbReference type="InterPro" id="IPR016461">
    <property type="entry name" value="COMT-like"/>
</dbReference>
<keyword evidence="3" id="KW-0949">S-adenosyl-L-methionine</keyword>
<feature type="domain" description="O-methyltransferase C-terminal" evidence="4">
    <location>
        <begin position="180"/>
        <end position="262"/>
    </location>
</feature>
<feature type="domain" description="O-methyltransferase dimerisation" evidence="5">
    <location>
        <begin position="20"/>
        <end position="110"/>
    </location>
</feature>
<evidence type="ECO:0000313" key="7">
    <source>
        <dbReference type="Proteomes" id="UP000324705"/>
    </source>
</evidence>
<evidence type="ECO:0000259" key="4">
    <source>
        <dbReference type="Pfam" id="PF00891"/>
    </source>
</evidence>
<dbReference type="Proteomes" id="UP000324705">
    <property type="component" value="Chromosome 2B"/>
</dbReference>
<evidence type="ECO:0000256" key="2">
    <source>
        <dbReference type="ARBA" id="ARBA00022679"/>
    </source>
</evidence>
<evidence type="ECO:0000259" key="5">
    <source>
        <dbReference type="Pfam" id="PF08100"/>
    </source>
</evidence>
<dbReference type="Gene3D" id="1.10.10.10">
    <property type="entry name" value="Winged helix-like DNA-binding domain superfamily/Winged helix DNA-binding domain"/>
    <property type="match status" value="1"/>
</dbReference>
<accession>A0A9R1PCM2</accession>
<dbReference type="AlphaFoldDB" id="A0A9R1PCM2"/>
<dbReference type="Pfam" id="PF00891">
    <property type="entry name" value="Methyltransf_2"/>
    <property type="match status" value="1"/>
</dbReference>
<dbReference type="EMBL" id="LT934114">
    <property type="protein sequence ID" value="VAH40944.1"/>
    <property type="molecule type" value="Genomic_DNA"/>
</dbReference>
<dbReference type="PANTHER" id="PTHR11746">
    <property type="entry name" value="O-METHYLTRANSFERASE"/>
    <property type="match status" value="1"/>
</dbReference>
<dbReference type="GO" id="GO:0032259">
    <property type="term" value="P:methylation"/>
    <property type="evidence" value="ECO:0007669"/>
    <property type="project" value="UniProtKB-KW"/>
</dbReference>
<evidence type="ECO:0000313" key="6">
    <source>
        <dbReference type="EMBL" id="VAH40944.1"/>
    </source>
</evidence>
<dbReference type="SUPFAM" id="SSF53335">
    <property type="entry name" value="S-adenosyl-L-methionine-dependent methyltransferases"/>
    <property type="match status" value="2"/>
</dbReference>
<dbReference type="InterPro" id="IPR036390">
    <property type="entry name" value="WH_DNA-bd_sf"/>
</dbReference>